<feature type="domain" description="Transcription factor TFIIIC triple barrel" evidence="2">
    <location>
        <begin position="55"/>
        <end position="153"/>
    </location>
</feature>
<reference evidence="5 6" key="1">
    <citation type="submission" date="2019-05" db="EMBL/GenBank/DDBJ databases">
        <title>Emergence of the Ug99 lineage of the wheat stem rust pathogen through somatic hybridization.</title>
        <authorList>
            <person name="Li F."/>
            <person name="Upadhyaya N.M."/>
            <person name="Sperschneider J."/>
            <person name="Matny O."/>
            <person name="Nguyen-Phuc H."/>
            <person name="Mago R."/>
            <person name="Raley C."/>
            <person name="Miller M.E."/>
            <person name="Silverstein K.A.T."/>
            <person name="Henningsen E."/>
            <person name="Hirsch C.D."/>
            <person name="Visser B."/>
            <person name="Pretorius Z.A."/>
            <person name="Steffenson B.J."/>
            <person name="Schwessinger B."/>
            <person name="Dodds P.N."/>
            <person name="Figueroa M."/>
        </authorList>
    </citation>
    <scope>NUCLEOTIDE SEQUENCE [LARGE SCALE GENOMIC DNA]</scope>
    <source>
        <strain evidence="3">21-0</strain>
        <strain evidence="4 6">Ug99</strain>
    </source>
</reference>
<sequence>MMAEPSSSKTSSRTEESVPRFPFTPPLDSRWEQVNEFPSAELPVSGDDEEYEWTEEVEYLTFDFGHSHAPSPINSYSGFQVLGLNTAEPYLKIGDQIYRGEYESLVGTELIMRPVSASENGKKMSRQRSGTEGQGEEDEGGDEGPEEDEDEEQGDEADEGAGGGGAGGEKVKVSYEPLTHTHSRIRWVPVNLIEKEAGSSDPDSSSPEAVTGADRKTKKRSGAGAGGRHWASHWTKFTPRANRSKNKVVVQPQPPPETQPGAEPQPHPQSSQPDQP</sequence>
<proteinExistence type="predicted"/>
<protein>
    <recommendedName>
        <fullName evidence="2">Transcription factor TFIIIC triple barrel domain-containing protein</fullName>
    </recommendedName>
</protein>
<dbReference type="InterPro" id="IPR019481">
    <property type="entry name" value="TFIIIC_triple_barrel"/>
</dbReference>
<name>A0A5B0MVR0_PUCGR</name>
<gene>
    <name evidence="3" type="ORF">PGT21_029185</name>
    <name evidence="4" type="ORF">PGTUg99_027581</name>
</gene>
<feature type="region of interest" description="Disordered" evidence="1">
    <location>
        <begin position="1"/>
        <end position="25"/>
    </location>
</feature>
<feature type="region of interest" description="Disordered" evidence="1">
    <location>
        <begin position="113"/>
        <end position="276"/>
    </location>
</feature>
<dbReference type="GO" id="GO:0006383">
    <property type="term" value="P:transcription by RNA polymerase III"/>
    <property type="evidence" value="ECO:0007669"/>
    <property type="project" value="InterPro"/>
</dbReference>
<organism evidence="3 5">
    <name type="scientific">Puccinia graminis f. sp. tritici</name>
    <dbReference type="NCBI Taxonomy" id="56615"/>
    <lineage>
        <taxon>Eukaryota</taxon>
        <taxon>Fungi</taxon>
        <taxon>Dikarya</taxon>
        <taxon>Basidiomycota</taxon>
        <taxon>Pucciniomycotina</taxon>
        <taxon>Pucciniomycetes</taxon>
        <taxon>Pucciniales</taxon>
        <taxon>Pucciniaceae</taxon>
        <taxon>Puccinia</taxon>
    </lineage>
</organism>
<dbReference type="Gene3D" id="2.60.40.4370">
    <property type="match status" value="1"/>
</dbReference>
<evidence type="ECO:0000313" key="5">
    <source>
        <dbReference type="Proteomes" id="UP000324748"/>
    </source>
</evidence>
<dbReference type="GO" id="GO:0000127">
    <property type="term" value="C:transcription factor TFIIIC complex"/>
    <property type="evidence" value="ECO:0007669"/>
    <property type="project" value="TreeGrafter"/>
</dbReference>
<evidence type="ECO:0000313" key="3">
    <source>
        <dbReference type="EMBL" id="KAA1081091.1"/>
    </source>
</evidence>
<accession>A0A5B0MVR0</accession>
<feature type="compositionally biased region" description="Pro residues" evidence="1">
    <location>
        <begin position="252"/>
        <end position="267"/>
    </location>
</feature>
<evidence type="ECO:0000259" key="2">
    <source>
        <dbReference type="Pfam" id="PF10419"/>
    </source>
</evidence>
<dbReference type="EMBL" id="VSWC01000131">
    <property type="protein sequence ID" value="KAA1081091.1"/>
    <property type="molecule type" value="Genomic_DNA"/>
</dbReference>
<dbReference type="EMBL" id="VDEP01000104">
    <property type="protein sequence ID" value="KAA1131252.1"/>
    <property type="molecule type" value="Genomic_DNA"/>
</dbReference>
<feature type="compositionally biased region" description="Acidic residues" evidence="1">
    <location>
        <begin position="134"/>
        <end position="159"/>
    </location>
</feature>
<keyword evidence="5" id="KW-1185">Reference proteome</keyword>
<dbReference type="AlphaFoldDB" id="A0A5B0MVR0"/>
<dbReference type="InterPro" id="IPR042771">
    <property type="entry name" value="GTF3C6-like"/>
</dbReference>
<dbReference type="Proteomes" id="UP000324748">
    <property type="component" value="Unassembled WGS sequence"/>
</dbReference>
<dbReference type="Pfam" id="PF10419">
    <property type="entry name" value="TFIIIC_sub6"/>
    <property type="match status" value="1"/>
</dbReference>
<dbReference type="OrthoDB" id="2504443at2759"/>
<dbReference type="PANTHER" id="PTHR21860:SF2">
    <property type="entry name" value="GENERAL TRANSCRIPTION FACTOR 3C POLYPEPTIDE 6"/>
    <property type="match status" value="1"/>
</dbReference>
<evidence type="ECO:0000256" key="1">
    <source>
        <dbReference type="SAM" id="MobiDB-lite"/>
    </source>
</evidence>
<evidence type="ECO:0000313" key="6">
    <source>
        <dbReference type="Proteomes" id="UP000325313"/>
    </source>
</evidence>
<dbReference type="Proteomes" id="UP000325313">
    <property type="component" value="Unassembled WGS sequence"/>
</dbReference>
<comment type="caution">
    <text evidence="3">The sequence shown here is derived from an EMBL/GenBank/DDBJ whole genome shotgun (WGS) entry which is preliminary data.</text>
</comment>
<dbReference type="PANTHER" id="PTHR21860">
    <property type="entry name" value="TRANSCRIPTION INITIATION FACTOR IIIC TFIIIC , POLYPEPTIDE 6-RELATED"/>
    <property type="match status" value="1"/>
</dbReference>
<feature type="compositionally biased region" description="Low complexity" evidence="1">
    <location>
        <begin position="1"/>
        <end position="11"/>
    </location>
</feature>
<evidence type="ECO:0000313" key="4">
    <source>
        <dbReference type="EMBL" id="KAA1131252.1"/>
    </source>
</evidence>